<evidence type="ECO:0000256" key="1">
    <source>
        <dbReference type="ARBA" id="ARBA00022598"/>
    </source>
</evidence>
<dbReference type="Gene3D" id="3.40.50.20">
    <property type="match status" value="1"/>
</dbReference>
<dbReference type="RefSeq" id="WP_012129573.1">
    <property type="nucleotide sequence ID" value="NC_009784.1"/>
</dbReference>
<feature type="domain" description="ATP-grasp" evidence="5">
    <location>
        <begin position="110"/>
        <end position="304"/>
    </location>
</feature>
<accession>A7N2D3</accession>
<dbReference type="GO" id="GO:0016874">
    <property type="term" value="F:ligase activity"/>
    <property type="evidence" value="ECO:0007669"/>
    <property type="project" value="UniProtKB-KW"/>
</dbReference>
<dbReference type="InterPro" id="IPR011761">
    <property type="entry name" value="ATP-grasp"/>
</dbReference>
<evidence type="ECO:0000259" key="5">
    <source>
        <dbReference type="PROSITE" id="PS50975"/>
    </source>
</evidence>
<dbReference type="GO" id="GO:0046872">
    <property type="term" value="F:metal ion binding"/>
    <property type="evidence" value="ECO:0007669"/>
    <property type="project" value="InterPro"/>
</dbReference>
<dbReference type="Proteomes" id="UP000008152">
    <property type="component" value="Chromosome II"/>
</dbReference>
<dbReference type="GO" id="GO:0005524">
    <property type="term" value="F:ATP binding"/>
    <property type="evidence" value="ECO:0007669"/>
    <property type="project" value="UniProtKB-UniRule"/>
</dbReference>
<gene>
    <name evidence="6" type="ordered locus">VIBHAR_06063</name>
</gene>
<evidence type="ECO:0000313" key="6">
    <source>
        <dbReference type="EMBL" id="ABU73956.1"/>
    </source>
</evidence>
<dbReference type="Pfam" id="PF13535">
    <property type="entry name" value="ATP-grasp_4"/>
    <property type="match status" value="1"/>
</dbReference>
<evidence type="ECO:0000256" key="2">
    <source>
        <dbReference type="ARBA" id="ARBA00022741"/>
    </source>
</evidence>
<dbReference type="AlphaFoldDB" id="A7N2D3"/>
<keyword evidence="3 4" id="KW-0067">ATP-binding</keyword>
<reference evidence="6 7" key="1">
    <citation type="submission" date="2007-08" db="EMBL/GenBank/DDBJ databases">
        <authorList>
            <consortium name="The Vibrio harveyi Genome Sequencing Project"/>
            <person name="Bassler B."/>
            <person name="Clifton S.W."/>
            <person name="Fulton L."/>
            <person name="Delehaunty K."/>
            <person name="Fronick C."/>
            <person name="Harrison M."/>
            <person name="Markivic C."/>
            <person name="Fulton R."/>
            <person name="Tin-Wollam A.-M."/>
            <person name="Shah N."/>
            <person name="Pepin K."/>
            <person name="Nash W."/>
            <person name="Thiruvilangam P."/>
            <person name="Bhonagiri V."/>
            <person name="Waters C."/>
            <person name="Tu K.C."/>
            <person name="Irgon J."/>
            <person name="Wilson R.K."/>
        </authorList>
    </citation>
    <scope>NUCLEOTIDE SEQUENCE [LARGE SCALE GENOMIC DNA]</scope>
    <source>
        <strain evidence="7">ATCC BAA-1116 / BB120</strain>
    </source>
</reference>
<protein>
    <recommendedName>
        <fullName evidence="5">ATP-grasp domain-containing protein</fullName>
    </recommendedName>
</protein>
<dbReference type="Gene3D" id="3.30.470.20">
    <property type="entry name" value="ATP-grasp fold, B domain"/>
    <property type="match status" value="1"/>
</dbReference>
<proteinExistence type="predicted"/>
<evidence type="ECO:0000256" key="3">
    <source>
        <dbReference type="ARBA" id="ARBA00022840"/>
    </source>
</evidence>
<dbReference type="EMBL" id="CP000790">
    <property type="protein sequence ID" value="ABU73956.1"/>
    <property type="molecule type" value="Genomic_DNA"/>
</dbReference>
<keyword evidence="2 4" id="KW-0547">Nucleotide-binding</keyword>
<sequence>MSHRVLVIGGYYDQINTLVEKGFTVVALLPIGRYKEMVPRAEVKTYFVNVTDKEQCQVIATKEHKHNRFSAVMSHYELSIPIAANVVSFLGIPGPCRHAAQIIRDKTRTRELANRCSDVDAPYDIVVNKEQVLEFISEFGSSVIKPSAGVGGRDIQLIRTPVDIDYYLSGIDLKSETFQIEQFIEGFEFSVEGFMDLGGHTIVAVTGKSQPRSPTFVETTHVQSKTIEAWCSNELKLRINILLEEFYRYVGYQLGATHSEFILTPEGKLYLLEGHLRTGGFSIWELTRITTGVDLFLHHTLRLLGKDTVLTVQESEHSATITGLSCQPGRVHNVSFEIDPKDGLPAPTR</sequence>
<dbReference type="InterPro" id="IPR052032">
    <property type="entry name" value="ATP-dep_AA_Ligase"/>
</dbReference>
<keyword evidence="1" id="KW-0436">Ligase</keyword>
<dbReference type="SUPFAM" id="SSF56059">
    <property type="entry name" value="Glutathione synthetase ATP-binding domain-like"/>
    <property type="match status" value="1"/>
</dbReference>
<dbReference type="PANTHER" id="PTHR43585">
    <property type="entry name" value="FUMIPYRROLE BIOSYNTHESIS PROTEIN C"/>
    <property type="match status" value="1"/>
</dbReference>
<evidence type="ECO:0000256" key="4">
    <source>
        <dbReference type="PROSITE-ProRule" id="PRU00409"/>
    </source>
</evidence>
<dbReference type="PROSITE" id="PS50975">
    <property type="entry name" value="ATP_GRASP"/>
    <property type="match status" value="1"/>
</dbReference>
<dbReference type="PATRIC" id="fig|338187.25.peg.4249"/>
<dbReference type="KEGG" id="vha:VIBHAR_06063"/>
<dbReference type="PANTHER" id="PTHR43585:SF2">
    <property type="entry name" value="ATP-GRASP ENZYME FSQD"/>
    <property type="match status" value="1"/>
</dbReference>
<name>A7N2D3_VIBC1</name>
<evidence type="ECO:0000313" key="7">
    <source>
        <dbReference type="Proteomes" id="UP000008152"/>
    </source>
</evidence>
<organism evidence="6 7">
    <name type="scientific">Vibrio campbellii (strain ATCC BAA-1116)</name>
    <dbReference type="NCBI Taxonomy" id="2902295"/>
    <lineage>
        <taxon>Bacteria</taxon>
        <taxon>Pseudomonadati</taxon>
        <taxon>Pseudomonadota</taxon>
        <taxon>Gammaproteobacteria</taxon>
        <taxon>Vibrionales</taxon>
        <taxon>Vibrionaceae</taxon>
        <taxon>Vibrio</taxon>
    </lineage>
</organism>